<proteinExistence type="predicted"/>
<dbReference type="KEGG" id="knv:Pan216_52290"/>
<evidence type="ECO:0000256" key="4">
    <source>
        <dbReference type="ARBA" id="ARBA00022801"/>
    </source>
</evidence>
<dbReference type="PANTHER" id="PTHR10286">
    <property type="entry name" value="INORGANIC PYROPHOSPHATASE"/>
    <property type="match status" value="1"/>
</dbReference>
<evidence type="ECO:0000256" key="5">
    <source>
        <dbReference type="ARBA" id="ARBA00022842"/>
    </source>
</evidence>
<dbReference type="InterPro" id="IPR008162">
    <property type="entry name" value="Pyrophosphatase"/>
</dbReference>
<dbReference type="Proteomes" id="UP000317093">
    <property type="component" value="Chromosome"/>
</dbReference>
<evidence type="ECO:0000313" key="6">
    <source>
        <dbReference type="EMBL" id="QDU64339.1"/>
    </source>
</evidence>
<evidence type="ECO:0000313" key="7">
    <source>
        <dbReference type="Proteomes" id="UP000317093"/>
    </source>
</evidence>
<gene>
    <name evidence="6" type="primary">ppa_1</name>
    <name evidence="6" type="ORF">Pan216_52290</name>
</gene>
<dbReference type="InterPro" id="IPR036649">
    <property type="entry name" value="Pyrophosphatase_sf"/>
</dbReference>
<keyword evidence="7" id="KW-1185">Reference proteome</keyword>
<reference evidence="6 7" key="1">
    <citation type="submission" date="2019-02" db="EMBL/GenBank/DDBJ databases">
        <title>Deep-cultivation of Planctomycetes and their phenomic and genomic characterization uncovers novel biology.</title>
        <authorList>
            <person name="Wiegand S."/>
            <person name="Jogler M."/>
            <person name="Boedeker C."/>
            <person name="Pinto D."/>
            <person name="Vollmers J."/>
            <person name="Rivas-Marin E."/>
            <person name="Kohn T."/>
            <person name="Peeters S.H."/>
            <person name="Heuer A."/>
            <person name="Rast P."/>
            <person name="Oberbeckmann S."/>
            <person name="Bunk B."/>
            <person name="Jeske O."/>
            <person name="Meyerdierks A."/>
            <person name="Storesund J.E."/>
            <person name="Kallscheuer N."/>
            <person name="Luecker S."/>
            <person name="Lage O.M."/>
            <person name="Pohl T."/>
            <person name="Merkel B.J."/>
            <person name="Hornburger P."/>
            <person name="Mueller R.-W."/>
            <person name="Bruemmer F."/>
            <person name="Labrenz M."/>
            <person name="Spormann A.M."/>
            <person name="Op den Camp H."/>
            <person name="Overmann J."/>
            <person name="Amann R."/>
            <person name="Jetten M.S.M."/>
            <person name="Mascher T."/>
            <person name="Medema M.H."/>
            <person name="Devos D.P."/>
            <person name="Kaster A.-K."/>
            <person name="Ovreas L."/>
            <person name="Rohde M."/>
            <person name="Galperin M.Y."/>
            <person name="Jogler C."/>
        </authorList>
    </citation>
    <scope>NUCLEOTIDE SEQUENCE [LARGE SCALE GENOMIC DNA]</scope>
    <source>
        <strain evidence="6 7">Pan216</strain>
    </source>
</reference>
<accession>A0A518BBJ7</accession>
<dbReference type="GO" id="GO:0004427">
    <property type="term" value="F:inorganic diphosphate phosphatase activity"/>
    <property type="evidence" value="ECO:0007669"/>
    <property type="project" value="UniProtKB-EC"/>
</dbReference>
<dbReference type="GO" id="GO:0006796">
    <property type="term" value="P:phosphate-containing compound metabolic process"/>
    <property type="evidence" value="ECO:0007669"/>
    <property type="project" value="InterPro"/>
</dbReference>
<dbReference type="Gene3D" id="3.90.80.10">
    <property type="entry name" value="Inorganic pyrophosphatase"/>
    <property type="match status" value="1"/>
</dbReference>
<dbReference type="GO" id="GO:0005737">
    <property type="term" value="C:cytoplasm"/>
    <property type="evidence" value="ECO:0007669"/>
    <property type="project" value="InterPro"/>
</dbReference>
<name>A0A518BBJ7_9BACT</name>
<dbReference type="PROSITE" id="PS00387">
    <property type="entry name" value="PPASE"/>
    <property type="match status" value="1"/>
</dbReference>
<keyword evidence="4 6" id="KW-0378">Hydrolase</keyword>
<dbReference type="SUPFAM" id="SSF50324">
    <property type="entry name" value="Inorganic pyrophosphatase"/>
    <property type="match status" value="1"/>
</dbReference>
<organism evidence="6 7">
    <name type="scientific">Kolteria novifilia</name>
    <dbReference type="NCBI Taxonomy" id="2527975"/>
    <lineage>
        <taxon>Bacteria</taxon>
        <taxon>Pseudomonadati</taxon>
        <taxon>Planctomycetota</taxon>
        <taxon>Planctomycetia</taxon>
        <taxon>Kolteriales</taxon>
        <taxon>Kolteriaceae</taxon>
        <taxon>Kolteria</taxon>
    </lineage>
</organism>
<keyword evidence="5" id="KW-0460">Magnesium</keyword>
<protein>
    <recommendedName>
        <fullName evidence="2">inorganic diphosphatase</fullName>
        <ecNumber evidence="2">3.6.1.1</ecNumber>
    </recommendedName>
</protein>
<sequence length="239" mass="25667">MRSCQAMVMVAFVVVSASESPASDPPRIAPGLTRVDAETIAGPKHFVDGYPSVNSDGTVNVVVEIPAGTNQKWEVAKDSGALTWTHLDGAPRNVAYLAYPANYGMIPRTLLPEDRGGDGDPLDVVVLGPALPRGAVVPARIVGVLRLVDRGEQDDKLLAVPLRSPYDQIADLRELDDRLPGATSILETWFTNYKGKDVARCEGFASREKALTILKTAMVSYARDHGRQPTSETPATCCP</sequence>
<dbReference type="EMBL" id="CP036279">
    <property type="protein sequence ID" value="QDU64339.1"/>
    <property type="molecule type" value="Genomic_DNA"/>
</dbReference>
<evidence type="ECO:0000256" key="3">
    <source>
        <dbReference type="ARBA" id="ARBA00022723"/>
    </source>
</evidence>
<dbReference type="EC" id="3.6.1.1" evidence="2"/>
<dbReference type="Pfam" id="PF00719">
    <property type="entry name" value="Pyrophosphatase"/>
    <property type="match status" value="1"/>
</dbReference>
<dbReference type="AlphaFoldDB" id="A0A518BBJ7"/>
<dbReference type="RefSeq" id="WP_145262478.1">
    <property type="nucleotide sequence ID" value="NZ_CP036279.1"/>
</dbReference>
<evidence type="ECO:0000256" key="2">
    <source>
        <dbReference type="ARBA" id="ARBA00012146"/>
    </source>
</evidence>
<keyword evidence="3" id="KW-0479">Metal-binding</keyword>
<comment type="cofactor">
    <cofactor evidence="1">
        <name>Mg(2+)</name>
        <dbReference type="ChEBI" id="CHEBI:18420"/>
    </cofactor>
</comment>
<dbReference type="OrthoDB" id="5187599at2"/>
<dbReference type="GO" id="GO:0000287">
    <property type="term" value="F:magnesium ion binding"/>
    <property type="evidence" value="ECO:0007669"/>
    <property type="project" value="InterPro"/>
</dbReference>
<evidence type="ECO:0000256" key="1">
    <source>
        <dbReference type="ARBA" id="ARBA00001946"/>
    </source>
</evidence>